<reference evidence="5" key="1">
    <citation type="journal article" date="2020" name="Stud. Mycol.">
        <title>101 Dothideomycetes genomes: a test case for predicting lifestyles and emergence of pathogens.</title>
        <authorList>
            <person name="Haridas S."/>
            <person name="Albert R."/>
            <person name="Binder M."/>
            <person name="Bloem J."/>
            <person name="Labutti K."/>
            <person name="Salamov A."/>
            <person name="Andreopoulos B."/>
            <person name="Baker S."/>
            <person name="Barry K."/>
            <person name="Bills G."/>
            <person name="Bluhm B."/>
            <person name="Cannon C."/>
            <person name="Castanera R."/>
            <person name="Culley D."/>
            <person name="Daum C."/>
            <person name="Ezra D."/>
            <person name="Gonzalez J."/>
            <person name="Henrissat B."/>
            <person name="Kuo A."/>
            <person name="Liang C."/>
            <person name="Lipzen A."/>
            <person name="Lutzoni F."/>
            <person name="Magnuson J."/>
            <person name="Mondo S."/>
            <person name="Nolan M."/>
            <person name="Ohm R."/>
            <person name="Pangilinan J."/>
            <person name="Park H.-J."/>
            <person name="Ramirez L."/>
            <person name="Alfaro M."/>
            <person name="Sun H."/>
            <person name="Tritt A."/>
            <person name="Yoshinaga Y."/>
            <person name="Zwiers L.-H."/>
            <person name="Turgeon B."/>
            <person name="Goodwin S."/>
            <person name="Spatafora J."/>
            <person name="Crous P."/>
            <person name="Grigoriev I."/>
        </authorList>
    </citation>
    <scope>NUCLEOTIDE SEQUENCE</scope>
    <source>
        <strain evidence="5">CBS 115976</strain>
    </source>
</reference>
<dbReference type="Gene3D" id="1.10.10.1420">
    <property type="entry name" value="DNA replication factor Cdt1, C-terminal WH domain"/>
    <property type="match status" value="1"/>
</dbReference>
<feature type="compositionally biased region" description="Basic and acidic residues" evidence="3">
    <location>
        <begin position="35"/>
        <end position="44"/>
    </location>
</feature>
<organism evidence="5 6">
    <name type="scientific">Microthyrium microscopicum</name>
    <dbReference type="NCBI Taxonomy" id="703497"/>
    <lineage>
        <taxon>Eukaryota</taxon>
        <taxon>Fungi</taxon>
        <taxon>Dikarya</taxon>
        <taxon>Ascomycota</taxon>
        <taxon>Pezizomycotina</taxon>
        <taxon>Dothideomycetes</taxon>
        <taxon>Dothideomycetes incertae sedis</taxon>
        <taxon>Microthyriales</taxon>
        <taxon>Microthyriaceae</taxon>
        <taxon>Microthyrium</taxon>
    </lineage>
</organism>
<sequence>MPRPRTMVQRATLNFSSVSKPGTDSDLGSKKRKHDPTTADDERPSSLSVTTSIKKRRVVVITPPDTPTKAIKHSIANLNLSVSASNLSSATNLKRKRHASPEIDIAVSSPPSSPTRSNGFTNELEDLKRLNCAFLSALSLHYAHNGNSNTVDLRMLTPSITKLWGKRKVTIEDIRLIVAIIHSTSTSKSATTATRFLLKDYGEGKVCLERVARQRKGRGPAQRTFNEADTIATFNANLASLWESHSKQIPSSCFTASISPEPLVPSSTLAKLGPLRAKGQRRLEDVLTPFKNINLSDHTPTRPFKRTKAAHTSTVAPVSKDKENTTPEPPANPSDRSSSLLARIHAKEAAAASAAPAPTKEQRERMAALQRAEEVLQVLQMLAVAKGGSARASFPMSMLVRNVQASMRSPLAREEIERVIKLLQTEVAPGHIGVVTFGSVTGVVVDRNRKPGVADIKARLVALGV</sequence>
<feature type="compositionally biased region" description="Polar residues" evidence="3">
    <location>
        <begin position="9"/>
        <end position="22"/>
    </location>
</feature>
<evidence type="ECO:0000256" key="3">
    <source>
        <dbReference type="SAM" id="MobiDB-lite"/>
    </source>
</evidence>
<dbReference type="Proteomes" id="UP000799302">
    <property type="component" value="Unassembled WGS sequence"/>
</dbReference>
<accession>A0A6A6UVM8</accession>
<evidence type="ECO:0000313" key="5">
    <source>
        <dbReference type="EMBL" id="KAF2675024.1"/>
    </source>
</evidence>
<name>A0A6A6UVM8_9PEZI</name>
<gene>
    <name evidence="5" type="ORF">BT63DRAFT_420263</name>
</gene>
<dbReference type="PROSITE" id="PS50096">
    <property type="entry name" value="IQ"/>
    <property type="match status" value="1"/>
</dbReference>
<dbReference type="OrthoDB" id="341730at2759"/>
<dbReference type="InterPro" id="IPR032054">
    <property type="entry name" value="Cdt1_C"/>
</dbReference>
<evidence type="ECO:0000256" key="2">
    <source>
        <dbReference type="ARBA" id="ARBA00023306"/>
    </source>
</evidence>
<protein>
    <recommendedName>
        <fullName evidence="4">DNA replication factor Cdt1 C-terminal domain-containing protein</fullName>
    </recommendedName>
</protein>
<dbReference type="EMBL" id="MU004230">
    <property type="protein sequence ID" value="KAF2675024.1"/>
    <property type="molecule type" value="Genomic_DNA"/>
</dbReference>
<dbReference type="AlphaFoldDB" id="A0A6A6UVM8"/>
<feature type="domain" description="DNA replication factor Cdt1 C-terminal" evidence="4">
    <location>
        <begin position="339"/>
        <end position="437"/>
    </location>
</feature>
<feature type="region of interest" description="Disordered" evidence="3">
    <location>
        <begin position="293"/>
        <end position="339"/>
    </location>
</feature>
<dbReference type="Pfam" id="PF26121">
    <property type="entry name" value="HTH_CDT1"/>
    <property type="match status" value="1"/>
</dbReference>
<keyword evidence="6" id="KW-1185">Reference proteome</keyword>
<comment type="similarity">
    <text evidence="1">Belongs to the Cdt1 family.</text>
</comment>
<dbReference type="Pfam" id="PF16679">
    <property type="entry name" value="CDT1_C"/>
    <property type="match status" value="1"/>
</dbReference>
<feature type="region of interest" description="Disordered" evidence="3">
    <location>
        <begin position="95"/>
        <end position="118"/>
    </location>
</feature>
<evidence type="ECO:0000256" key="1">
    <source>
        <dbReference type="ARBA" id="ARBA00008356"/>
    </source>
</evidence>
<keyword evidence="2" id="KW-0131">Cell cycle</keyword>
<dbReference type="InterPro" id="IPR038090">
    <property type="entry name" value="Cdt1_C_WH_dom_sf"/>
</dbReference>
<feature type="region of interest" description="Disordered" evidence="3">
    <location>
        <begin position="1"/>
        <end position="48"/>
    </location>
</feature>
<evidence type="ECO:0000313" key="6">
    <source>
        <dbReference type="Proteomes" id="UP000799302"/>
    </source>
</evidence>
<evidence type="ECO:0000259" key="4">
    <source>
        <dbReference type="Pfam" id="PF16679"/>
    </source>
</evidence>
<proteinExistence type="inferred from homology"/>